<sequence length="282" mass="32092">MAAIAGFPWVATGKTYIQIKTVARHAPGAMPLKRTCRFEQAEIKKPQQLIFTTKEIKRKPLIVFAASSSDSNIDIGFASPAHIIMQLYSAINEKNLKKLEKLIAKDCFFDDYSFPTPFQGKKEALQFLDQLIACMGQNMQFNVEHIWQGDDFTAGANWHLDWNKIQVPFTRGCSYYKLSSDGDRLVIKEARVLIESPIKLGGVALTLFKTLTFLFDAFPAATECFLKSPHVMFQLLHKSYKIAVEPIITPLFTWYIRLLNFAACILAFTLKILYYLAKIFNL</sequence>
<dbReference type="Pfam" id="PF12680">
    <property type="entry name" value="SnoaL_2"/>
    <property type="match status" value="1"/>
</dbReference>
<evidence type="ECO:0000313" key="4">
    <source>
        <dbReference type="Proteomes" id="UP001604336"/>
    </source>
</evidence>
<keyword evidence="1" id="KW-1133">Transmembrane helix</keyword>
<proteinExistence type="predicted"/>
<dbReference type="Gene3D" id="3.10.450.50">
    <property type="match status" value="1"/>
</dbReference>
<keyword evidence="1" id="KW-0812">Transmembrane</keyword>
<evidence type="ECO:0000256" key="1">
    <source>
        <dbReference type="SAM" id="Phobius"/>
    </source>
</evidence>
<feature type="transmembrane region" description="Helical" evidence="1">
    <location>
        <begin position="254"/>
        <end position="277"/>
    </location>
</feature>
<keyword evidence="4" id="KW-1185">Reference proteome</keyword>
<dbReference type="AlphaFoldDB" id="A0ABD1TWQ0"/>
<evidence type="ECO:0000313" key="3">
    <source>
        <dbReference type="EMBL" id="KAL2517167.1"/>
    </source>
</evidence>
<organism evidence="3 4">
    <name type="scientific">Abeliophyllum distichum</name>
    <dbReference type="NCBI Taxonomy" id="126358"/>
    <lineage>
        <taxon>Eukaryota</taxon>
        <taxon>Viridiplantae</taxon>
        <taxon>Streptophyta</taxon>
        <taxon>Embryophyta</taxon>
        <taxon>Tracheophyta</taxon>
        <taxon>Spermatophyta</taxon>
        <taxon>Magnoliopsida</taxon>
        <taxon>eudicotyledons</taxon>
        <taxon>Gunneridae</taxon>
        <taxon>Pentapetalae</taxon>
        <taxon>asterids</taxon>
        <taxon>lamiids</taxon>
        <taxon>Lamiales</taxon>
        <taxon>Oleaceae</taxon>
        <taxon>Forsythieae</taxon>
        <taxon>Abeliophyllum</taxon>
    </lineage>
</organism>
<dbReference type="PANTHER" id="PTHR33698">
    <property type="entry name" value="NUCLEAR TRANSPORT FACTOR 2 (NTF2)-LIKE PROTEIN"/>
    <property type="match status" value="1"/>
</dbReference>
<feature type="domain" description="SnoaL-like" evidence="2">
    <location>
        <begin position="86"/>
        <end position="182"/>
    </location>
</feature>
<evidence type="ECO:0000259" key="2">
    <source>
        <dbReference type="Pfam" id="PF12680"/>
    </source>
</evidence>
<comment type="caution">
    <text evidence="3">The sequence shown here is derived from an EMBL/GenBank/DDBJ whole genome shotgun (WGS) entry which is preliminary data.</text>
</comment>
<name>A0ABD1TWQ0_9LAMI</name>
<dbReference type="EMBL" id="JBFOLK010000004">
    <property type="protein sequence ID" value="KAL2517167.1"/>
    <property type="molecule type" value="Genomic_DNA"/>
</dbReference>
<accession>A0ABD1TWQ0</accession>
<dbReference type="PANTHER" id="PTHR33698:SF1">
    <property type="entry name" value="NUCLEAR TRANSPORT FACTOR 2 (NTF2) FAMILY PROTEIN"/>
    <property type="match status" value="1"/>
</dbReference>
<dbReference type="Proteomes" id="UP001604336">
    <property type="component" value="Unassembled WGS sequence"/>
</dbReference>
<reference evidence="4" key="1">
    <citation type="submission" date="2024-07" db="EMBL/GenBank/DDBJ databases">
        <title>Two chromosome-level genome assemblies of Korean endemic species Abeliophyllum distichum and Forsythia ovata (Oleaceae).</title>
        <authorList>
            <person name="Jang H."/>
        </authorList>
    </citation>
    <scope>NUCLEOTIDE SEQUENCE [LARGE SCALE GENOMIC DNA]</scope>
</reference>
<keyword evidence="1" id="KW-0472">Membrane</keyword>
<dbReference type="SUPFAM" id="SSF54427">
    <property type="entry name" value="NTF2-like"/>
    <property type="match status" value="1"/>
</dbReference>
<dbReference type="InterPro" id="IPR037401">
    <property type="entry name" value="SnoaL-like"/>
</dbReference>
<protein>
    <submittedName>
        <fullName evidence="3">Nuclear transport factor 2 (NTF2) family protein</fullName>
    </submittedName>
</protein>
<dbReference type="InterPro" id="IPR032710">
    <property type="entry name" value="NTF2-like_dom_sf"/>
</dbReference>
<gene>
    <name evidence="3" type="ORF">Adt_13414</name>
</gene>